<keyword evidence="7" id="KW-0732">Signal</keyword>
<feature type="binding site" evidence="12">
    <location>
        <position position="774"/>
    </location>
    <ligand>
        <name>Mo-bis(molybdopterin guanine dinucleotide)</name>
        <dbReference type="ChEBI" id="CHEBI:60539"/>
    </ligand>
</feature>
<feature type="binding site" evidence="12">
    <location>
        <position position="149"/>
    </location>
    <ligand>
        <name>Mo-bis(molybdopterin guanine dinucleotide)</name>
        <dbReference type="ChEBI" id="CHEBI:60539"/>
    </ligand>
</feature>
<sequence>MTTITRRGFLKGASASAGALAITSIAPLSVNATTLGRTDSLVLTAGRMGPLLCEVKDGQLVSTKNGLAQTVPNSLQQTGPSQVYTKARVKYPMVRKGYLANPSAPQGVRGSDEFVQVSWDEAYKLIHEQHMRIRKAYGPESIFAGSYGWRSSGVLHKAQTLLQRYMSMSGGYAGHLGDYSTGAAQVIMPHVVGSIEVYEQQTTYPVILENSKVVVLWGLNPINTLKIAWSSSDGQGLEFFHQLKKSGKTVIIIDPMRSETAEFFGDKAQWIAPNPQSDVAMMMGIAYQLIKTQQHDTEFLAKYTVGFEQFEAYLMGKEDGIEKTPQWAEAICGVPAKQMELLAKIFKENRTMLMAGWGMQRQQHGEQRHWMLTVLASMLGQVGLPGGGFGYSYHYSNGGNPTRDAGVLPAMSPSLGTSSAGGNDWAVQGSVTAFPVARIVECLEKPGTEYQHNGHTLTFPELKMIWWAGGANFTHHQDTNRLIKAWQKPELIVISEPYWTAAAKHADIVLPITTSFERNDLTMTGDYSNQHLVPMKQVVEPQNEARSDLDVFADMAEHLKPGGRNVYMENKTEMEWLRDFYKTAQKGGRNARIPMMNFSKFWEANKLIEMKWNAKNAEFVRFGDFRKDPIMNPLGTPSGKIEIFSKTIESFKLDDCPPHPVWMEPTEWMFNYNDGELQLMTSHSAHRLHSQFNYADLRKQYAVQNREPITIHPEDAKARGIKDGDLVRAYNQRGQVLVGAFVSDGIKKGSVCIHEGAWPDLDPKTGMCKNGGPNVLTMDIPTSRLGNGNCGNSGVVKIEKFTGVAPTLTAFTPPKNG</sequence>
<dbReference type="Pfam" id="PF01568">
    <property type="entry name" value="Molydop_binding"/>
    <property type="match status" value="1"/>
</dbReference>
<evidence type="ECO:0000256" key="1">
    <source>
        <dbReference type="ARBA" id="ARBA00003013"/>
    </source>
</evidence>
<dbReference type="InterPro" id="IPR019546">
    <property type="entry name" value="TAT_signal_bac_arc"/>
</dbReference>
<comment type="function">
    <text evidence="1">Reduces trimethylamine-N-oxide (TMAO) into trimethylamine; an anaerobic reaction coupled to energy-yielding reactions.</text>
</comment>
<evidence type="ECO:0000256" key="11">
    <source>
        <dbReference type="ARBA" id="ARBA00069096"/>
    </source>
</evidence>
<evidence type="ECO:0000313" key="16">
    <source>
        <dbReference type="Proteomes" id="UP000189966"/>
    </source>
</evidence>
<dbReference type="Gene3D" id="3.40.228.10">
    <property type="entry name" value="Dimethylsulfoxide Reductase, domain 2"/>
    <property type="match status" value="1"/>
</dbReference>
<evidence type="ECO:0000256" key="10">
    <source>
        <dbReference type="ARBA" id="ARBA00049407"/>
    </source>
</evidence>
<evidence type="ECO:0000256" key="6">
    <source>
        <dbReference type="ARBA" id="ARBA00022723"/>
    </source>
</evidence>
<evidence type="ECO:0000256" key="12">
    <source>
        <dbReference type="PIRSR" id="PIRSR606658-1"/>
    </source>
</evidence>
<comment type="similarity">
    <text evidence="3">Belongs to the prokaryotic molybdopterin-containing oxidoreductase family.</text>
</comment>
<dbReference type="InterPro" id="IPR006311">
    <property type="entry name" value="TAT_signal"/>
</dbReference>
<dbReference type="GO" id="GO:0009061">
    <property type="term" value="P:anaerobic respiration"/>
    <property type="evidence" value="ECO:0007669"/>
    <property type="project" value="TreeGrafter"/>
</dbReference>
<feature type="binding site" evidence="12">
    <location>
        <position position="548"/>
    </location>
    <ligand>
        <name>Mo-bis(molybdopterin guanine dinucleotide)</name>
        <dbReference type="ChEBI" id="CHEBI:60539"/>
    </ligand>
</feature>
<keyword evidence="6 12" id="KW-0479">Metal-binding</keyword>
<dbReference type="PANTHER" id="PTHR43742">
    <property type="entry name" value="TRIMETHYLAMINE-N-OXIDE REDUCTASE"/>
    <property type="match status" value="1"/>
</dbReference>
<dbReference type="PROSITE" id="PS51318">
    <property type="entry name" value="TAT"/>
    <property type="match status" value="1"/>
</dbReference>
<dbReference type="Proteomes" id="UP000189966">
    <property type="component" value="Unassembled WGS sequence"/>
</dbReference>
<dbReference type="GO" id="GO:0050626">
    <property type="term" value="F:trimethylamine-N-oxide reductase (cytochrome c) activity"/>
    <property type="evidence" value="ECO:0007669"/>
    <property type="project" value="UniProtKB-EC"/>
</dbReference>
<dbReference type="PANTHER" id="PTHR43742:SF10">
    <property type="entry name" value="TRIMETHYLAMINE-N-OXIDE REDUCTASE 2"/>
    <property type="match status" value="1"/>
</dbReference>
<dbReference type="GO" id="GO:0030288">
    <property type="term" value="C:outer membrane-bounded periplasmic space"/>
    <property type="evidence" value="ECO:0007669"/>
    <property type="project" value="TreeGrafter"/>
</dbReference>
<evidence type="ECO:0000256" key="3">
    <source>
        <dbReference type="ARBA" id="ARBA00010312"/>
    </source>
</evidence>
<protein>
    <recommendedName>
        <fullName evidence="11">Trimethylamine-N-oxide reductase</fullName>
        <ecNumber evidence="4">1.7.2.3</ecNumber>
    </recommendedName>
</protein>
<dbReference type="FunFam" id="3.40.228.10:FF:000003">
    <property type="entry name" value="Biotin sulfoxide reductase 2"/>
    <property type="match status" value="1"/>
</dbReference>
<dbReference type="AlphaFoldDB" id="A0A1T5HUU2"/>
<dbReference type="OrthoDB" id="9759518at2"/>
<dbReference type="EMBL" id="FUZI01000001">
    <property type="protein sequence ID" value="SKC30586.1"/>
    <property type="molecule type" value="Genomic_DNA"/>
</dbReference>
<keyword evidence="9 15" id="KW-0560">Oxidoreductase</keyword>
<evidence type="ECO:0000256" key="9">
    <source>
        <dbReference type="ARBA" id="ARBA00023002"/>
    </source>
</evidence>
<dbReference type="NCBIfam" id="TIGR01409">
    <property type="entry name" value="TAT_signal_seq"/>
    <property type="match status" value="1"/>
</dbReference>
<dbReference type="InterPro" id="IPR006657">
    <property type="entry name" value="MoPterin_dinucl-bd_dom"/>
</dbReference>
<evidence type="ECO:0000256" key="4">
    <source>
        <dbReference type="ARBA" id="ARBA00011885"/>
    </source>
</evidence>
<evidence type="ECO:0000256" key="8">
    <source>
        <dbReference type="ARBA" id="ARBA00022764"/>
    </source>
</evidence>
<dbReference type="Gene3D" id="3.90.55.10">
    <property type="entry name" value="Dimethylsulfoxide Reductase, domain 3"/>
    <property type="match status" value="1"/>
</dbReference>
<gene>
    <name evidence="15" type="primary">torZ</name>
    <name evidence="15" type="ORF">CZ809_00058</name>
</gene>
<feature type="binding site" evidence="12">
    <location>
        <position position="475"/>
    </location>
    <ligand>
        <name>Mo-bis(molybdopterin guanine dinucleotide)</name>
        <dbReference type="ChEBI" id="CHEBI:60539"/>
    </ligand>
</feature>
<dbReference type="Gene3D" id="2.40.40.20">
    <property type="match status" value="1"/>
</dbReference>
<feature type="binding site" evidence="12">
    <location>
        <position position="361"/>
    </location>
    <ligand>
        <name>Mo-bis(molybdopterin guanine dinucleotide)</name>
        <dbReference type="ChEBI" id="CHEBI:60539"/>
    </ligand>
</feature>
<evidence type="ECO:0000259" key="13">
    <source>
        <dbReference type="Pfam" id="PF00384"/>
    </source>
</evidence>
<dbReference type="EC" id="1.7.2.3" evidence="4"/>
<dbReference type="InterPro" id="IPR006655">
    <property type="entry name" value="Mopterin_OxRdtase_prok_CS"/>
</dbReference>
<dbReference type="Gene3D" id="3.40.50.740">
    <property type="match status" value="1"/>
</dbReference>
<evidence type="ECO:0000313" key="15">
    <source>
        <dbReference type="EMBL" id="SKC30586.1"/>
    </source>
</evidence>
<organism evidence="15 16">
    <name type="scientific">Photobacterium piscicola</name>
    <dbReference type="NCBI Taxonomy" id="1378299"/>
    <lineage>
        <taxon>Bacteria</taxon>
        <taxon>Pseudomonadati</taxon>
        <taxon>Pseudomonadota</taxon>
        <taxon>Gammaproteobacteria</taxon>
        <taxon>Vibrionales</taxon>
        <taxon>Vibrionaceae</taxon>
        <taxon>Photobacterium</taxon>
    </lineage>
</organism>
<reference evidence="15 16" key="1">
    <citation type="submission" date="2017-02" db="EMBL/GenBank/DDBJ databases">
        <authorList>
            <person name="Peterson S.W."/>
        </authorList>
    </citation>
    <scope>NUCLEOTIDE SEQUENCE [LARGE SCALE GENOMIC DNA]</scope>
    <source>
        <strain evidence="16">type strain: NCCB 100098</strain>
    </source>
</reference>
<comment type="subcellular location">
    <subcellularLocation>
        <location evidence="2">Periplasm</location>
    </subcellularLocation>
</comment>
<dbReference type="GO" id="GO:0030151">
    <property type="term" value="F:molybdenum ion binding"/>
    <property type="evidence" value="ECO:0007669"/>
    <property type="project" value="TreeGrafter"/>
</dbReference>
<dbReference type="SUPFAM" id="SSF53706">
    <property type="entry name" value="Formate dehydrogenase/DMSO reductase, domains 1-3"/>
    <property type="match status" value="1"/>
</dbReference>
<evidence type="ECO:0000256" key="2">
    <source>
        <dbReference type="ARBA" id="ARBA00004418"/>
    </source>
</evidence>
<comment type="catalytic activity">
    <reaction evidence="10">
        <text>trimethylamine + 2 Fe(III)-[cytochrome c] + H2O = trimethylamine N-oxide + 2 Fe(II)-[cytochrome c] + 3 H(+)</text>
        <dbReference type="Rhea" id="RHEA:24236"/>
        <dbReference type="Rhea" id="RHEA-COMP:10350"/>
        <dbReference type="Rhea" id="RHEA-COMP:14399"/>
        <dbReference type="ChEBI" id="CHEBI:15377"/>
        <dbReference type="ChEBI" id="CHEBI:15378"/>
        <dbReference type="ChEBI" id="CHEBI:15724"/>
        <dbReference type="ChEBI" id="CHEBI:29033"/>
        <dbReference type="ChEBI" id="CHEBI:29034"/>
        <dbReference type="ChEBI" id="CHEBI:58389"/>
        <dbReference type="EC" id="1.7.2.3"/>
    </reaction>
</comment>
<proteinExistence type="inferred from homology"/>
<dbReference type="Pfam" id="PF00384">
    <property type="entry name" value="Molybdopterin"/>
    <property type="match status" value="1"/>
</dbReference>
<dbReference type="PROSITE" id="PS00490">
    <property type="entry name" value="MOLYBDOPTERIN_PROK_2"/>
    <property type="match status" value="1"/>
</dbReference>
<feature type="domain" description="Molybdopterin oxidoreductase" evidence="13">
    <location>
        <begin position="88"/>
        <end position="557"/>
    </location>
</feature>
<dbReference type="NCBIfam" id="TIGR00509">
    <property type="entry name" value="bisC_fam"/>
    <property type="match status" value="1"/>
</dbReference>
<dbReference type="GO" id="GO:0009055">
    <property type="term" value="F:electron transfer activity"/>
    <property type="evidence" value="ECO:0007669"/>
    <property type="project" value="TreeGrafter"/>
</dbReference>
<dbReference type="GO" id="GO:0043546">
    <property type="term" value="F:molybdopterin cofactor binding"/>
    <property type="evidence" value="ECO:0007669"/>
    <property type="project" value="InterPro"/>
</dbReference>
<feature type="binding site" evidence="12">
    <location>
        <position position="518"/>
    </location>
    <ligand>
        <name>Mo-bis(molybdopterin guanine dinucleotide)</name>
        <dbReference type="ChEBI" id="CHEBI:60539"/>
    </ligand>
</feature>
<accession>A0A1T5HUU2</accession>
<dbReference type="InterPro" id="IPR009010">
    <property type="entry name" value="Asp_de-COase-like_dom_sf"/>
</dbReference>
<dbReference type="InterPro" id="IPR006656">
    <property type="entry name" value="Mopterin_OxRdtase"/>
</dbReference>
<keyword evidence="5 12" id="KW-0500">Molybdenum</keyword>
<dbReference type="InterPro" id="IPR050612">
    <property type="entry name" value="Prok_Mopterin_Oxidored"/>
</dbReference>
<evidence type="ECO:0000259" key="14">
    <source>
        <dbReference type="Pfam" id="PF01568"/>
    </source>
</evidence>
<keyword evidence="8" id="KW-0574">Periplasm</keyword>
<comment type="cofactor">
    <cofactor evidence="12">
        <name>Mo-bis(molybdopterin guanine dinucleotide)</name>
        <dbReference type="ChEBI" id="CHEBI:60539"/>
    </cofactor>
    <text evidence="12">Binds 1 molybdenum-bis(molybdopterin guanine dinucleotide) (Mo-bis-MGD) cofactor per subunit.</text>
</comment>
<feature type="domain" description="Molybdopterin dinucleotide-binding" evidence="14">
    <location>
        <begin position="677"/>
        <end position="788"/>
    </location>
</feature>
<dbReference type="InterPro" id="IPR006658">
    <property type="entry name" value="BisC"/>
</dbReference>
<dbReference type="RefSeq" id="WP_080155465.1">
    <property type="nucleotide sequence ID" value="NZ_CP175535.1"/>
</dbReference>
<dbReference type="SUPFAM" id="SSF50692">
    <property type="entry name" value="ADC-like"/>
    <property type="match status" value="1"/>
</dbReference>
<dbReference type="FunFam" id="2.40.40.20:FF:000009">
    <property type="entry name" value="Biotin sulfoxide reductase 2"/>
    <property type="match status" value="1"/>
</dbReference>
<evidence type="ECO:0000256" key="7">
    <source>
        <dbReference type="ARBA" id="ARBA00022729"/>
    </source>
</evidence>
<name>A0A1T5HUU2_9GAMM</name>
<evidence type="ECO:0000256" key="5">
    <source>
        <dbReference type="ARBA" id="ARBA00022505"/>
    </source>
</evidence>